<evidence type="ECO:0000313" key="2">
    <source>
        <dbReference type="Proteomes" id="UP000611640"/>
    </source>
</evidence>
<gene>
    <name evidence="1" type="ORF">Athai_68150</name>
</gene>
<dbReference type="KEGG" id="atl:Athai_68150"/>
<accession>A0A7R7DWR3</accession>
<dbReference type="AlphaFoldDB" id="A0A7R7DWR3"/>
<dbReference type="InterPro" id="IPR029063">
    <property type="entry name" value="SAM-dependent_MTases_sf"/>
</dbReference>
<dbReference type="Gene3D" id="3.40.50.150">
    <property type="entry name" value="Vaccinia Virus protein VP39"/>
    <property type="match status" value="1"/>
</dbReference>
<dbReference type="GO" id="GO:0016126">
    <property type="term" value="P:sterol biosynthetic process"/>
    <property type="evidence" value="ECO:0007669"/>
    <property type="project" value="TreeGrafter"/>
</dbReference>
<dbReference type="GO" id="GO:0003838">
    <property type="term" value="F:sterol 24-C-methyltransferase activity"/>
    <property type="evidence" value="ECO:0007669"/>
    <property type="project" value="TreeGrafter"/>
</dbReference>
<protein>
    <submittedName>
        <fullName evidence="1">Ubiquinone biosynthesis protein UbiE</fullName>
    </submittedName>
</protein>
<dbReference type="SUPFAM" id="SSF53335">
    <property type="entry name" value="S-adenosyl-L-methionine-dependent methyltransferases"/>
    <property type="match status" value="1"/>
</dbReference>
<dbReference type="CDD" id="cd02440">
    <property type="entry name" value="AdoMet_MTases"/>
    <property type="match status" value="1"/>
</dbReference>
<name>A0A7R7DWR3_9ACTN</name>
<dbReference type="InterPro" id="IPR050447">
    <property type="entry name" value="Erg6_SMT_methyltransf"/>
</dbReference>
<dbReference type="EMBL" id="AP023355">
    <property type="protein sequence ID" value="BCJ39312.1"/>
    <property type="molecule type" value="Genomic_DNA"/>
</dbReference>
<keyword evidence="2" id="KW-1185">Reference proteome</keyword>
<dbReference type="RefSeq" id="WP_203965205.1">
    <property type="nucleotide sequence ID" value="NZ_AP023355.1"/>
</dbReference>
<dbReference type="PANTHER" id="PTHR44068:SF6">
    <property type="entry name" value="SAM-DEPENDENT METHYLTRANSFERASE ERG6_SMT-TYPE DOMAIN-CONTAINING PROTEIN"/>
    <property type="match status" value="1"/>
</dbReference>
<dbReference type="PANTHER" id="PTHR44068">
    <property type="entry name" value="ZGC:194242"/>
    <property type="match status" value="1"/>
</dbReference>
<dbReference type="Proteomes" id="UP000611640">
    <property type="component" value="Chromosome"/>
</dbReference>
<keyword evidence="1" id="KW-0830">Ubiquinone</keyword>
<organism evidence="1 2">
    <name type="scientific">Actinocatenispora thailandica</name>
    <dbReference type="NCBI Taxonomy" id="227318"/>
    <lineage>
        <taxon>Bacteria</taxon>
        <taxon>Bacillati</taxon>
        <taxon>Actinomycetota</taxon>
        <taxon>Actinomycetes</taxon>
        <taxon>Micromonosporales</taxon>
        <taxon>Micromonosporaceae</taxon>
        <taxon>Actinocatenispora</taxon>
    </lineage>
</organism>
<reference evidence="1 2" key="1">
    <citation type="submission" date="2020-08" db="EMBL/GenBank/DDBJ databases">
        <title>Whole genome shotgun sequence of Actinocatenispora thailandica NBRC 105041.</title>
        <authorList>
            <person name="Komaki H."/>
            <person name="Tamura T."/>
        </authorList>
    </citation>
    <scope>NUCLEOTIDE SEQUENCE [LARGE SCALE GENOMIC DNA]</scope>
    <source>
        <strain evidence="1 2">NBRC 105041</strain>
    </source>
</reference>
<dbReference type="Pfam" id="PF13489">
    <property type="entry name" value="Methyltransf_23"/>
    <property type="match status" value="1"/>
</dbReference>
<sequence length="291" mass="31843">MTDTLTPEERATRYYTAVDEGGEGAGSFFDKLMPGGDWSHGIREAEQLGMSPADSAREMKRRLLGKAGIKAGDTVLEFGSGVGGGTMNMAEMTGARFVGVSSADSLTREARLRAQQRGMTDRVSFVTVDPYEYRTLESWPAESFDAVCFFESVCHVPDKDRFMAAAYSRIRPGGTLFGLDWIQRPFGEYQTDEQIAAIIDPVCEHIRLAGLGTLDGYANWMRAAGFVVAEAVDEFAGIECWGSTPPEDREKWLSYQGKESGDLVRDGKNALDAARGAGVFSVGWWVATKPR</sequence>
<proteinExistence type="predicted"/>
<evidence type="ECO:0000313" key="1">
    <source>
        <dbReference type="EMBL" id="BCJ39312.1"/>
    </source>
</evidence>